<evidence type="ECO:0000256" key="1">
    <source>
        <dbReference type="ARBA" id="ARBA00004141"/>
    </source>
</evidence>
<evidence type="ECO:0000313" key="7">
    <source>
        <dbReference type="EMBL" id="AGF75073.1"/>
    </source>
</evidence>
<dbReference type="GO" id="GO:0030255">
    <property type="term" value="P:protein secretion by the type IV secretion system"/>
    <property type="evidence" value="ECO:0007669"/>
    <property type="project" value="InterPro"/>
</dbReference>
<feature type="transmembrane region" description="Helical" evidence="6">
    <location>
        <begin position="245"/>
        <end position="268"/>
    </location>
</feature>
<keyword evidence="3 6" id="KW-0812">Transmembrane</keyword>
<dbReference type="Pfam" id="PF04610">
    <property type="entry name" value="TrbL"/>
    <property type="match status" value="1"/>
</dbReference>
<feature type="transmembrane region" description="Helical" evidence="6">
    <location>
        <begin position="171"/>
        <end position="191"/>
    </location>
</feature>
<evidence type="ECO:0000313" key="8">
    <source>
        <dbReference type="Proteomes" id="UP000011729"/>
    </source>
</evidence>
<gene>
    <name evidence="7" type="primary">trwI1</name>
    <name evidence="7" type="ordered locus">BAnh1_12060</name>
</gene>
<evidence type="ECO:0000256" key="5">
    <source>
        <dbReference type="ARBA" id="ARBA00023136"/>
    </source>
</evidence>
<comment type="similarity">
    <text evidence="2">Belongs to the TrbL/VirB6 family.</text>
</comment>
<dbReference type="RefSeq" id="WP_015398576.1">
    <property type="nucleotide sequence ID" value="NC_020300.1"/>
</dbReference>
<evidence type="ECO:0000256" key="4">
    <source>
        <dbReference type="ARBA" id="ARBA00022989"/>
    </source>
</evidence>
<dbReference type="KEGG" id="baus:BAnh1_12060"/>
<name>M1NUX7_BARAA</name>
<feature type="transmembrane region" description="Helical" evidence="6">
    <location>
        <begin position="28"/>
        <end position="50"/>
    </location>
</feature>
<keyword evidence="5 6" id="KW-0472">Membrane</keyword>
<dbReference type="AlphaFoldDB" id="M1NUX7"/>
<dbReference type="HOGENOM" id="CLU_065797_0_0_5"/>
<dbReference type="EMBL" id="CP003123">
    <property type="protein sequence ID" value="AGF75073.1"/>
    <property type="molecule type" value="Genomic_DNA"/>
</dbReference>
<protein>
    <submittedName>
        <fullName evidence="7">TrwI protein</fullName>
    </submittedName>
</protein>
<evidence type="ECO:0000256" key="3">
    <source>
        <dbReference type="ARBA" id="ARBA00022692"/>
    </source>
</evidence>
<reference evidence="7 8" key="1">
    <citation type="journal article" date="2013" name="PLoS Genet.">
        <title>A gene transfer agent and a dynamic repertoire of secretion systems hold the keys to the explosive radiation of the emerging pathogen Bartonella.</title>
        <authorList>
            <person name="Guy L."/>
            <person name="Nystedt B."/>
            <person name="Toft C."/>
            <person name="Zaremba-Niedzwiedzka K."/>
            <person name="Berglund E.C."/>
            <person name="Granberg F."/>
            <person name="Naslund K."/>
            <person name="Eriksson A.S."/>
            <person name="Andersson S.G."/>
        </authorList>
    </citation>
    <scope>NUCLEOTIDE SEQUENCE [LARGE SCALE GENOMIC DNA]</scope>
    <source>
        <strain evidence="7 8">Aust/NH1</strain>
    </source>
</reference>
<dbReference type="eggNOG" id="COG3704">
    <property type="taxonomic scope" value="Bacteria"/>
</dbReference>
<feature type="transmembrane region" description="Helical" evidence="6">
    <location>
        <begin position="142"/>
        <end position="165"/>
    </location>
</feature>
<keyword evidence="8" id="KW-1185">Reference proteome</keyword>
<keyword evidence="4 6" id="KW-1133">Transmembrane helix</keyword>
<organism evidence="7 8">
    <name type="scientific">Bartonella australis (strain Aust/NH1)</name>
    <dbReference type="NCBI Taxonomy" id="1094489"/>
    <lineage>
        <taxon>Bacteria</taxon>
        <taxon>Pseudomonadati</taxon>
        <taxon>Pseudomonadota</taxon>
        <taxon>Alphaproteobacteria</taxon>
        <taxon>Hyphomicrobiales</taxon>
        <taxon>Bartonellaceae</taxon>
        <taxon>Bartonella</taxon>
    </lineage>
</organism>
<dbReference type="Proteomes" id="UP000011729">
    <property type="component" value="Chromosome"/>
</dbReference>
<dbReference type="GO" id="GO:0016020">
    <property type="term" value="C:membrane"/>
    <property type="evidence" value="ECO:0007669"/>
    <property type="project" value="UniProtKB-SubCell"/>
</dbReference>
<dbReference type="STRING" id="1094489.BAnh1_12060"/>
<evidence type="ECO:0000256" key="6">
    <source>
        <dbReference type="SAM" id="Phobius"/>
    </source>
</evidence>
<comment type="subcellular location">
    <subcellularLocation>
        <location evidence="1">Membrane</location>
        <topology evidence="1">Multi-pass membrane protein</topology>
    </subcellularLocation>
</comment>
<dbReference type="PATRIC" id="fig|1094489.3.peg.1471"/>
<dbReference type="OrthoDB" id="7854576at2"/>
<proteinExistence type="inferred from homology"/>
<accession>M1NUX7</accession>
<evidence type="ECO:0000256" key="2">
    <source>
        <dbReference type="ARBA" id="ARBA00007802"/>
    </source>
</evidence>
<dbReference type="InterPro" id="IPR007688">
    <property type="entry name" value="Conjugal_tfr_TrbL/VirB6"/>
</dbReference>
<feature type="transmembrane region" description="Helical" evidence="6">
    <location>
        <begin position="203"/>
        <end position="225"/>
    </location>
</feature>
<sequence length="279" mass="30479">MAFQLFTQLSSKIDQTTAAYVTDISSKAIAAITPVVSVGLSLAFILYGFLIIRGVIDMPIADFLNRYIRIGIITSIALTGGLYQKEIAELITTMPDELVSELISDTSNSDTMTRVIDKAAKKGFDRANEAFEESAFFDSNGLLYGIFGVIILLATSTLVAIGGAFIILAKIILAILAGLGPLFIFALLWQPTYRFFEQWMSQILNSIIIIVLFSALFSVVVNIFGNYLANLKFDGTQNVSYSLGGAFILSLFSIVLLLKLASIAGNLVKNIMLKQIWKK</sequence>